<organism evidence="1 2">
    <name type="scientific">Aspergillus aculeatinus CBS 121060</name>
    <dbReference type="NCBI Taxonomy" id="1448322"/>
    <lineage>
        <taxon>Eukaryota</taxon>
        <taxon>Fungi</taxon>
        <taxon>Dikarya</taxon>
        <taxon>Ascomycota</taxon>
        <taxon>Pezizomycotina</taxon>
        <taxon>Eurotiomycetes</taxon>
        <taxon>Eurotiomycetidae</taxon>
        <taxon>Eurotiales</taxon>
        <taxon>Aspergillaceae</taxon>
        <taxon>Aspergillus</taxon>
        <taxon>Aspergillus subgen. Circumdati</taxon>
    </lineage>
</organism>
<protein>
    <submittedName>
        <fullName evidence="1">Uncharacterized protein</fullName>
    </submittedName>
</protein>
<keyword evidence="2" id="KW-1185">Reference proteome</keyword>
<proteinExistence type="predicted"/>
<dbReference type="Proteomes" id="UP000249661">
    <property type="component" value="Unassembled WGS sequence"/>
</dbReference>
<evidence type="ECO:0000313" key="2">
    <source>
        <dbReference type="Proteomes" id="UP000249661"/>
    </source>
</evidence>
<accession>A0ACD1H2S8</accession>
<dbReference type="EMBL" id="KZ824969">
    <property type="protein sequence ID" value="RAH68072.1"/>
    <property type="molecule type" value="Genomic_DNA"/>
</dbReference>
<reference evidence="1" key="1">
    <citation type="submission" date="2018-02" db="EMBL/GenBank/DDBJ databases">
        <title>The genomes of Aspergillus section Nigri reveals drivers in fungal speciation.</title>
        <authorList>
            <consortium name="DOE Joint Genome Institute"/>
            <person name="Vesth T.C."/>
            <person name="Nybo J."/>
            <person name="Theobald S."/>
            <person name="Brandl J."/>
            <person name="Frisvad J.C."/>
            <person name="Nielsen K.F."/>
            <person name="Lyhne E.K."/>
            <person name="Kogle M.E."/>
            <person name="Kuo A."/>
            <person name="Riley R."/>
            <person name="Clum A."/>
            <person name="Nolan M."/>
            <person name="Lipzen A."/>
            <person name="Salamov A."/>
            <person name="Henrissat B."/>
            <person name="Wiebenga A."/>
            <person name="De vries R.P."/>
            <person name="Grigoriev I.V."/>
            <person name="Mortensen U.H."/>
            <person name="Andersen M.R."/>
            <person name="Baker S.E."/>
        </authorList>
    </citation>
    <scope>NUCLEOTIDE SEQUENCE</scope>
    <source>
        <strain evidence="1">CBS 121060</strain>
    </source>
</reference>
<name>A0ACD1H2S8_9EURO</name>
<gene>
    <name evidence="1" type="ORF">BO66DRAFT_472930</name>
</gene>
<sequence>MPLRNRPYVPKIKGCYECSQRRIHCDRKEPACGKCTAKGISCSGLGMRFRFRDASKRRGPRKHTLPPRSSCSKGRTGSDCLFETPEEILNILFPNECTNTPSSPDELPALFLPSPQTSDSDRSPEPVVSPFDSLSIVKPPLAGLEAWKSYLLTYCKHLSNLNMDIQPLTVEVSEQIAPQMVVIDDQHNGWRGTILPIAHTDELVLNSVLAVASLHLLGTVGSSPGCADPRRLYTQVIRGLQRRSDLGACDMATRKSVILTILILLLAVMVTGGSDFPILFRMLQSAIDAVGGDGGLDGGEVSAFLLREIRKMRVNASPLISLDSGICAILSHGAQSFDCLRYYRTLHPRHALALDRIAEVRQQAYDIYLQRALARTASPPRALSNLVDQFKQLLVLYPEVSQMDHVLVWSAFIIGLECRRPEDQRFFRGFLERQFRRNGFANIIRAMELLQQVWEGGAERNWAAELPQLQVFVT</sequence>
<evidence type="ECO:0000313" key="1">
    <source>
        <dbReference type="EMBL" id="RAH68072.1"/>
    </source>
</evidence>